<dbReference type="InterPro" id="IPR016186">
    <property type="entry name" value="C-type_lectin-like/link_sf"/>
</dbReference>
<accession>A0ABV0GLE2</accession>
<proteinExistence type="predicted"/>
<dbReference type="InterPro" id="IPR013424">
    <property type="entry name" value="Ice-binding_C"/>
</dbReference>
<keyword evidence="4" id="KW-1185">Reference proteome</keyword>
<comment type="caution">
    <text evidence="3">The sequence shown here is derived from an EMBL/GenBank/DDBJ whole genome shotgun (WGS) entry which is preliminary data.</text>
</comment>
<feature type="domain" description="C-type lectin" evidence="2">
    <location>
        <begin position="25"/>
        <end position="137"/>
    </location>
</feature>
<evidence type="ECO:0000313" key="3">
    <source>
        <dbReference type="EMBL" id="MEO3715845.1"/>
    </source>
</evidence>
<dbReference type="RefSeq" id="WP_347613562.1">
    <property type="nucleotide sequence ID" value="NZ_JBDPZC010000020.1"/>
</dbReference>
<organism evidence="3 4">
    <name type="scientific">Roseateles flavus</name>
    <dbReference type="NCBI Taxonomy" id="3149041"/>
    <lineage>
        <taxon>Bacteria</taxon>
        <taxon>Pseudomonadati</taxon>
        <taxon>Pseudomonadota</taxon>
        <taxon>Betaproteobacteria</taxon>
        <taxon>Burkholderiales</taxon>
        <taxon>Sphaerotilaceae</taxon>
        <taxon>Roseateles</taxon>
    </lineage>
</organism>
<reference evidence="3 4" key="1">
    <citation type="submission" date="2024-05" db="EMBL/GenBank/DDBJ databases">
        <title>Roseateles sp. 2.12 16S ribosomal RNA gene Genome sequencing and assembly.</title>
        <authorList>
            <person name="Woo H."/>
        </authorList>
    </citation>
    <scope>NUCLEOTIDE SEQUENCE [LARGE SCALE GENOMIC DNA]</scope>
    <source>
        <strain evidence="3 4">2.12</strain>
    </source>
</reference>
<dbReference type="PANTHER" id="PTHR22803">
    <property type="entry name" value="MANNOSE, PHOSPHOLIPASE, LECTIN RECEPTOR RELATED"/>
    <property type="match status" value="1"/>
</dbReference>
<dbReference type="SMART" id="SM00034">
    <property type="entry name" value="CLECT"/>
    <property type="match status" value="1"/>
</dbReference>
<evidence type="ECO:0000313" key="4">
    <source>
        <dbReference type="Proteomes" id="UP001462640"/>
    </source>
</evidence>
<sequence>MKKLALSLALLAAAAVQAAPVLNAANGHYYEYFADAVSAEDAFTLAASHSYLGMTGYLTTITSADENRFVATTAGGQLAWIGGSDHGDAVNHWTWRTGPETGQDFSFTSWAPGEPNNCCGGEDYVHINYGGFGLWNDHGGPANTWQRNGYVVEYSAAASAVPEPASLALIGLGLGLAGLARRQRKA</sequence>
<evidence type="ECO:0000256" key="1">
    <source>
        <dbReference type="SAM" id="SignalP"/>
    </source>
</evidence>
<gene>
    <name evidence="3" type="ORF">ABDJ40_23980</name>
</gene>
<dbReference type="InterPro" id="IPR001304">
    <property type="entry name" value="C-type_lectin-like"/>
</dbReference>
<dbReference type="NCBIfam" id="TIGR02595">
    <property type="entry name" value="PEP_CTERM"/>
    <property type="match status" value="1"/>
</dbReference>
<protein>
    <submittedName>
        <fullName evidence="3">PEP-CTERM sorting domain-containing protein</fullName>
    </submittedName>
</protein>
<dbReference type="EMBL" id="JBDPZC010000020">
    <property type="protein sequence ID" value="MEO3715845.1"/>
    <property type="molecule type" value="Genomic_DNA"/>
</dbReference>
<dbReference type="Pfam" id="PF07589">
    <property type="entry name" value="PEP-CTERM"/>
    <property type="match status" value="1"/>
</dbReference>
<dbReference type="InterPro" id="IPR050111">
    <property type="entry name" value="C-type_lectin/snaclec_domain"/>
</dbReference>
<keyword evidence="1" id="KW-0732">Signal</keyword>
<dbReference type="SUPFAM" id="SSF56436">
    <property type="entry name" value="C-type lectin-like"/>
    <property type="match status" value="1"/>
</dbReference>
<dbReference type="PROSITE" id="PS50041">
    <property type="entry name" value="C_TYPE_LECTIN_2"/>
    <property type="match status" value="1"/>
</dbReference>
<evidence type="ECO:0000259" key="2">
    <source>
        <dbReference type="PROSITE" id="PS50041"/>
    </source>
</evidence>
<name>A0ABV0GLE2_9BURK</name>
<feature type="signal peptide" evidence="1">
    <location>
        <begin position="1"/>
        <end position="18"/>
    </location>
</feature>
<dbReference type="Proteomes" id="UP001462640">
    <property type="component" value="Unassembled WGS sequence"/>
</dbReference>
<dbReference type="Pfam" id="PF00059">
    <property type="entry name" value="Lectin_C"/>
    <property type="match status" value="1"/>
</dbReference>
<feature type="chain" id="PRO_5046553322" evidence="1">
    <location>
        <begin position="19"/>
        <end position="186"/>
    </location>
</feature>
<dbReference type="Gene3D" id="3.10.100.10">
    <property type="entry name" value="Mannose-Binding Protein A, subunit A"/>
    <property type="match status" value="1"/>
</dbReference>
<dbReference type="InterPro" id="IPR016187">
    <property type="entry name" value="CTDL_fold"/>
</dbReference>